<comment type="similarity">
    <text evidence="1">Belongs to the ABC transporter superfamily.</text>
</comment>
<reference evidence="8" key="1">
    <citation type="submission" date="2017-02" db="EMBL/GenBank/DDBJ databases">
        <authorList>
            <person name="Varghese N."/>
            <person name="Submissions S."/>
        </authorList>
    </citation>
    <scope>NUCLEOTIDE SEQUENCE [LARGE SCALE GENOMIC DNA]</scope>
    <source>
        <strain evidence="8">DSM 22224</strain>
    </source>
</reference>
<dbReference type="GO" id="GO:0016887">
    <property type="term" value="F:ATP hydrolysis activity"/>
    <property type="evidence" value="ECO:0007669"/>
    <property type="project" value="InterPro"/>
</dbReference>
<organism evidence="7 8">
    <name type="scientific">Chitinophaga eiseniae</name>
    <dbReference type="NCBI Taxonomy" id="634771"/>
    <lineage>
        <taxon>Bacteria</taxon>
        <taxon>Pseudomonadati</taxon>
        <taxon>Bacteroidota</taxon>
        <taxon>Chitinophagia</taxon>
        <taxon>Chitinophagales</taxon>
        <taxon>Chitinophagaceae</taxon>
        <taxon>Chitinophaga</taxon>
    </lineage>
</organism>
<dbReference type="SMART" id="SM00382">
    <property type="entry name" value="AAA"/>
    <property type="match status" value="1"/>
</dbReference>
<protein>
    <submittedName>
        <fullName evidence="7">ABC-2 type transport system ATP-binding protein</fullName>
    </submittedName>
</protein>
<dbReference type="AlphaFoldDB" id="A0A1T4U2M7"/>
<dbReference type="PROSITE" id="PS00211">
    <property type="entry name" value="ABC_TRANSPORTER_1"/>
    <property type="match status" value="1"/>
</dbReference>
<sequence>MSNQQRAILEVDQLSVSYGPFEAVKGVSFTVASGEIFGLLGPNGAGKTSTLSAIEGLLRPQGGQINVAGFSILQQPLHAKANMGVQLQSTSFQAELTVAEIIRLFAGIYGKELTPEEVEEKLVEINLQDSGTKRFGQLSGGQQQRVSLVISTIHDPQLVLLDEPTTGLDPQSRRQLWDRIEAIKAQGHAVLLTTHSMEEAEAVCDRIAIIDHGRVIAIDTPEALIAAHRNDPDVIAVSRKGKITLEDVFIGLTGRAVRS</sequence>
<dbReference type="InterPro" id="IPR003439">
    <property type="entry name" value="ABC_transporter-like_ATP-bd"/>
</dbReference>
<name>A0A1T4U2M7_9BACT</name>
<dbReference type="STRING" id="634771.SAMN04488128_10819"/>
<dbReference type="OrthoDB" id="750260at2"/>
<dbReference type="InterPro" id="IPR017871">
    <property type="entry name" value="ABC_transporter-like_CS"/>
</dbReference>
<dbReference type="EMBL" id="FUWZ01000008">
    <property type="protein sequence ID" value="SKA46758.1"/>
    <property type="molecule type" value="Genomic_DNA"/>
</dbReference>
<dbReference type="Gene3D" id="3.40.50.300">
    <property type="entry name" value="P-loop containing nucleotide triphosphate hydrolases"/>
    <property type="match status" value="1"/>
</dbReference>
<keyword evidence="2" id="KW-0813">Transport</keyword>
<evidence type="ECO:0000313" key="8">
    <source>
        <dbReference type="Proteomes" id="UP000190367"/>
    </source>
</evidence>
<accession>A0A1T4U2M7</accession>
<evidence type="ECO:0000256" key="4">
    <source>
        <dbReference type="ARBA" id="ARBA00022741"/>
    </source>
</evidence>
<evidence type="ECO:0000256" key="3">
    <source>
        <dbReference type="ARBA" id="ARBA00022458"/>
    </source>
</evidence>
<dbReference type="RefSeq" id="WP_078673082.1">
    <property type="nucleotide sequence ID" value="NZ_FUWZ01000008.1"/>
</dbReference>
<evidence type="ECO:0000313" key="7">
    <source>
        <dbReference type="EMBL" id="SKA46758.1"/>
    </source>
</evidence>
<keyword evidence="5 7" id="KW-0067">ATP-binding</keyword>
<dbReference type="InterPro" id="IPR027417">
    <property type="entry name" value="P-loop_NTPase"/>
</dbReference>
<dbReference type="Pfam" id="PF00005">
    <property type="entry name" value="ABC_tran"/>
    <property type="match status" value="1"/>
</dbReference>
<gene>
    <name evidence="7" type="ORF">SAMN04488128_10819</name>
</gene>
<keyword evidence="8" id="KW-1185">Reference proteome</keyword>
<dbReference type="PROSITE" id="PS50893">
    <property type="entry name" value="ABC_TRANSPORTER_2"/>
    <property type="match status" value="1"/>
</dbReference>
<keyword evidence="4" id="KW-0547">Nucleotide-binding</keyword>
<dbReference type="InterPro" id="IPR050763">
    <property type="entry name" value="ABC_transporter_ATP-binding"/>
</dbReference>
<dbReference type="GO" id="GO:0005524">
    <property type="term" value="F:ATP binding"/>
    <property type="evidence" value="ECO:0007669"/>
    <property type="project" value="UniProtKB-KW"/>
</dbReference>
<dbReference type="Proteomes" id="UP000190367">
    <property type="component" value="Unassembled WGS sequence"/>
</dbReference>
<evidence type="ECO:0000256" key="1">
    <source>
        <dbReference type="ARBA" id="ARBA00005417"/>
    </source>
</evidence>
<dbReference type="PANTHER" id="PTHR42711:SF5">
    <property type="entry name" value="ABC TRANSPORTER ATP-BINDING PROTEIN NATA"/>
    <property type="match status" value="1"/>
</dbReference>
<keyword evidence="3" id="KW-0536">Nodulation</keyword>
<dbReference type="InterPro" id="IPR003593">
    <property type="entry name" value="AAA+_ATPase"/>
</dbReference>
<proteinExistence type="inferred from homology"/>
<evidence type="ECO:0000259" key="6">
    <source>
        <dbReference type="PROSITE" id="PS50893"/>
    </source>
</evidence>
<dbReference type="SUPFAM" id="SSF52540">
    <property type="entry name" value="P-loop containing nucleoside triphosphate hydrolases"/>
    <property type="match status" value="1"/>
</dbReference>
<evidence type="ECO:0000256" key="2">
    <source>
        <dbReference type="ARBA" id="ARBA00022448"/>
    </source>
</evidence>
<dbReference type="PANTHER" id="PTHR42711">
    <property type="entry name" value="ABC TRANSPORTER ATP-BINDING PROTEIN"/>
    <property type="match status" value="1"/>
</dbReference>
<evidence type="ECO:0000256" key="5">
    <source>
        <dbReference type="ARBA" id="ARBA00022840"/>
    </source>
</evidence>
<feature type="domain" description="ABC transporter" evidence="6">
    <location>
        <begin position="9"/>
        <end position="237"/>
    </location>
</feature>